<evidence type="ECO:0000256" key="3">
    <source>
        <dbReference type="SAM" id="Coils"/>
    </source>
</evidence>
<feature type="coiled-coil region" evidence="3">
    <location>
        <begin position="84"/>
        <end position="111"/>
    </location>
</feature>
<dbReference type="GO" id="GO:0008988">
    <property type="term" value="F:rRNA (adenine-N6-)-methyltransferase activity"/>
    <property type="evidence" value="ECO:0007669"/>
    <property type="project" value="TreeGrafter"/>
</dbReference>
<dbReference type="EMBL" id="JADFTS010000003">
    <property type="protein sequence ID" value="KAF9613426.1"/>
    <property type="molecule type" value="Genomic_DNA"/>
</dbReference>
<keyword evidence="3" id="KW-0175">Coiled coil</keyword>
<organism evidence="5 6">
    <name type="scientific">Coptis chinensis</name>
    <dbReference type="NCBI Taxonomy" id="261450"/>
    <lineage>
        <taxon>Eukaryota</taxon>
        <taxon>Viridiplantae</taxon>
        <taxon>Streptophyta</taxon>
        <taxon>Embryophyta</taxon>
        <taxon>Tracheophyta</taxon>
        <taxon>Spermatophyta</taxon>
        <taxon>Magnoliopsida</taxon>
        <taxon>Ranunculales</taxon>
        <taxon>Ranunculaceae</taxon>
        <taxon>Coptidoideae</taxon>
        <taxon>Coptis</taxon>
    </lineage>
</organism>
<dbReference type="AlphaFoldDB" id="A0A835I8W8"/>
<protein>
    <recommendedName>
        <fullName evidence="2">Methyltransferase-like protein 5</fullName>
    </recommendedName>
</protein>
<proteinExistence type="inferred from homology"/>
<evidence type="ECO:0000259" key="4">
    <source>
        <dbReference type="Pfam" id="PF05175"/>
    </source>
</evidence>
<dbReference type="InterPro" id="IPR051720">
    <property type="entry name" value="rRNA_MeTrfase/Polyamine_Synth"/>
</dbReference>
<keyword evidence="6" id="KW-1185">Reference proteome</keyword>
<dbReference type="Proteomes" id="UP000631114">
    <property type="component" value="Unassembled WGS sequence"/>
</dbReference>
<dbReference type="PANTHER" id="PTHR23290:SF0">
    <property type="entry name" value="RRNA N6-ADENOSINE-METHYLTRANSFERASE METTL5"/>
    <property type="match status" value="1"/>
</dbReference>
<dbReference type="InterPro" id="IPR029063">
    <property type="entry name" value="SAM-dependent_MTases_sf"/>
</dbReference>
<dbReference type="InterPro" id="IPR002052">
    <property type="entry name" value="DNA_methylase_N6_adenine_CS"/>
</dbReference>
<dbReference type="GO" id="GO:0003676">
    <property type="term" value="F:nucleic acid binding"/>
    <property type="evidence" value="ECO:0007669"/>
    <property type="project" value="InterPro"/>
</dbReference>
<name>A0A835I8W8_9MAGN</name>
<dbReference type="CDD" id="cd02440">
    <property type="entry name" value="AdoMet_MTases"/>
    <property type="match status" value="1"/>
</dbReference>
<gene>
    <name evidence="5" type="ORF">IFM89_008256</name>
</gene>
<reference evidence="5 6" key="1">
    <citation type="submission" date="2020-10" db="EMBL/GenBank/DDBJ databases">
        <title>The Coptis chinensis genome and diversification of protoberbering-type alkaloids.</title>
        <authorList>
            <person name="Wang B."/>
            <person name="Shu S."/>
            <person name="Song C."/>
            <person name="Liu Y."/>
        </authorList>
    </citation>
    <scope>NUCLEOTIDE SEQUENCE [LARGE SCALE GENOMIC DNA]</scope>
    <source>
        <strain evidence="5">HL-2020</strain>
        <tissue evidence="5">Leaf</tissue>
    </source>
</reference>
<comment type="similarity">
    <text evidence="1">Belongs to the methyltransferase superfamily. PrmA family.</text>
</comment>
<evidence type="ECO:0000256" key="2">
    <source>
        <dbReference type="ARBA" id="ARBA00041374"/>
    </source>
</evidence>
<dbReference type="PROSITE" id="PS00092">
    <property type="entry name" value="N6_MTASE"/>
    <property type="match status" value="1"/>
</dbReference>
<dbReference type="Pfam" id="PF05175">
    <property type="entry name" value="MTS"/>
    <property type="match status" value="1"/>
</dbReference>
<accession>A0A835I8W8</accession>
<dbReference type="OrthoDB" id="7848332at2759"/>
<evidence type="ECO:0000313" key="6">
    <source>
        <dbReference type="Proteomes" id="UP000631114"/>
    </source>
</evidence>
<evidence type="ECO:0000313" key="5">
    <source>
        <dbReference type="EMBL" id="KAF9613426.1"/>
    </source>
</evidence>
<dbReference type="InterPro" id="IPR007848">
    <property type="entry name" value="Small_mtfrase_dom"/>
</dbReference>
<comment type="caution">
    <text evidence="5">The sequence shown here is derived from an EMBL/GenBank/DDBJ whole genome shotgun (WGS) entry which is preliminary data.</text>
</comment>
<evidence type="ECO:0000256" key="1">
    <source>
        <dbReference type="ARBA" id="ARBA00009741"/>
    </source>
</evidence>
<feature type="domain" description="Methyltransferase small" evidence="4">
    <location>
        <begin position="48"/>
        <end position="129"/>
    </location>
</feature>
<dbReference type="SUPFAM" id="SSF53335">
    <property type="entry name" value="S-adenosyl-L-methionine-dependent methyltransferases"/>
    <property type="match status" value="1"/>
</dbReference>
<dbReference type="Gene3D" id="3.40.50.150">
    <property type="entry name" value="Vaccinia Virus protein VP39"/>
    <property type="match status" value="1"/>
</dbReference>
<dbReference type="PANTHER" id="PTHR23290">
    <property type="entry name" value="RRNA N6-ADENOSINE-METHYLTRANSFERASE METTL5"/>
    <property type="match status" value="1"/>
</dbReference>
<sequence length="214" mass="23976">MKLKQLESYLGNLDQFTDPKVELEQYPTGPHIASRMLFSAENSFGDVSGKVVADFGCGCGTLGIAAALLDAEYAIGIDVDSDSLELASQNAEDLEVDMELIQCDINNLEWKGQIVDTVVMNPPFGTRKKGADLDFLKMGLKVASQAVYSFHKTSTRDHVKRTALRNFNVRSAEVLCELRFDVPQLYKFHKKKEVDIAVDLWRFVPQKNQERVAK</sequence>